<accession>A0A3L9YWW3</accession>
<evidence type="ECO:0000313" key="1">
    <source>
        <dbReference type="EMBL" id="RMA64317.1"/>
    </source>
</evidence>
<sequence>MAENKSFLKFKGTVGDLCFYKLNGKDIVRKATGPSASRIKYDPAFANVKKNNHEFAGATYISKSIRRAWGAWGKQFQETYVASYLTGECRHLIAAGKGTLGQREGNLRINGNILIGFPLNRAQPASKYVTPNWQITHSPDRGQITISNTNSSIKLPKAKAATATHIEITAAIAWVANHHWTEATLKYQPTNPVQNSMGATQTTGFIAITQWRDPMVLQLDIPQSQIPTADVALVIGLSVQFGREENNAITALKTGQSAQIIAVI</sequence>
<name>A0A3L9YWW3_9FLAO</name>
<gene>
    <name evidence="1" type="ORF">BXY75_1190</name>
</gene>
<evidence type="ECO:0000313" key="2">
    <source>
        <dbReference type="Proteomes" id="UP000271339"/>
    </source>
</evidence>
<dbReference type="OrthoDB" id="645138at2"/>
<dbReference type="EMBL" id="REFC01000012">
    <property type="protein sequence ID" value="RMA64317.1"/>
    <property type="molecule type" value="Genomic_DNA"/>
</dbReference>
<organism evidence="1 2">
    <name type="scientific">Ulvibacter antarcticus</name>
    <dbReference type="NCBI Taxonomy" id="442714"/>
    <lineage>
        <taxon>Bacteria</taxon>
        <taxon>Pseudomonadati</taxon>
        <taxon>Bacteroidota</taxon>
        <taxon>Flavobacteriia</taxon>
        <taxon>Flavobacteriales</taxon>
        <taxon>Flavobacteriaceae</taxon>
        <taxon>Ulvibacter</taxon>
    </lineage>
</organism>
<proteinExistence type="predicted"/>
<dbReference type="Proteomes" id="UP000271339">
    <property type="component" value="Unassembled WGS sequence"/>
</dbReference>
<reference evidence="1 2" key="1">
    <citation type="submission" date="2018-10" db="EMBL/GenBank/DDBJ databases">
        <title>Genomic Encyclopedia of Archaeal and Bacterial Type Strains, Phase II (KMG-II): from individual species to whole genera.</title>
        <authorList>
            <person name="Goeker M."/>
        </authorList>
    </citation>
    <scope>NUCLEOTIDE SEQUENCE [LARGE SCALE GENOMIC DNA]</scope>
    <source>
        <strain evidence="1 2">DSM 23424</strain>
    </source>
</reference>
<dbReference type="RefSeq" id="WP_121906776.1">
    <property type="nucleotide sequence ID" value="NZ_REFC01000012.1"/>
</dbReference>
<protein>
    <submittedName>
        <fullName evidence="1">Uncharacterized protein</fullName>
    </submittedName>
</protein>
<comment type="caution">
    <text evidence="1">The sequence shown here is derived from an EMBL/GenBank/DDBJ whole genome shotgun (WGS) entry which is preliminary data.</text>
</comment>
<dbReference type="AlphaFoldDB" id="A0A3L9YWW3"/>
<keyword evidence="2" id="KW-1185">Reference proteome</keyword>